<sequence>MKSSHSILSTSVLTATLLALVGCEKPSELGKSKSTPSEMGKKAPEPPADDKPITVEATAGQPGTDTPDKTVDAAAIDAEVAAPAEDPSAKILVETGREVATAIGEAVEALDAEQADAAKESLTKAAAGLDKIKATRPNVDILVEVWRGKHTLAVAATEPAFDTVPLLAMWTKINAHGEDIKARHELRKGQQPDTVSKADKSEDLALIEGSLIYTELDLPIATTQIHVLGAQQLLEQGKLGQAKDLLVRAGASFGVIQIVASTPEFQAHQLVKDAHAAVERGDFAEAKRSLTAAADQLGPLAEDQGDPQEKKLVAMLLEEIAPLRTGLDRGDAKDTKQLEAFARVERHAMSLVRRQAMQAVMASRQEQELVALVDALMWLEIAESEGLSDATRSMRAADHLAHAQSILASARDKAAPTTKPKFTELFGRVEKLAKLDSAKSRKADEIAAELRRIGFDLRMMMLDLGMTPAEQAAPDKAADKPKAKPTPKNKQPSQG</sequence>
<dbReference type="InterPro" id="IPR021236">
    <property type="entry name" value="Uncharacterised_YfdX"/>
</dbReference>
<feature type="compositionally biased region" description="Basic and acidic residues" evidence="1">
    <location>
        <begin position="39"/>
        <end position="53"/>
    </location>
</feature>
<dbReference type="Proteomes" id="UP000031599">
    <property type="component" value="Unassembled WGS sequence"/>
</dbReference>
<dbReference type="RefSeq" id="WP_052554335.1">
    <property type="nucleotide sequence ID" value="NZ_JMCC02000080.1"/>
</dbReference>
<organism evidence="2 3">
    <name type="scientific">Enhygromyxa salina</name>
    <dbReference type="NCBI Taxonomy" id="215803"/>
    <lineage>
        <taxon>Bacteria</taxon>
        <taxon>Pseudomonadati</taxon>
        <taxon>Myxococcota</taxon>
        <taxon>Polyangia</taxon>
        <taxon>Nannocystales</taxon>
        <taxon>Nannocystaceae</taxon>
        <taxon>Enhygromyxa</taxon>
    </lineage>
</organism>
<feature type="region of interest" description="Disordered" evidence="1">
    <location>
        <begin position="26"/>
        <end position="68"/>
    </location>
</feature>
<evidence type="ECO:0008006" key="4">
    <source>
        <dbReference type="Google" id="ProtNLM"/>
    </source>
</evidence>
<feature type="region of interest" description="Disordered" evidence="1">
    <location>
        <begin position="466"/>
        <end position="495"/>
    </location>
</feature>
<gene>
    <name evidence="2" type="ORF">DB30_07254</name>
</gene>
<accession>A0A0C2D1M4</accession>
<proteinExistence type="predicted"/>
<protein>
    <recommendedName>
        <fullName evidence="4">YfdX protein</fullName>
    </recommendedName>
</protein>
<evidence type="ECO:0000313" key="2">
    <source>
        <dbReference type="EMBL" id="KIG14067.1"/>
    </source>
</evidence>
<dbReference type="EMBL" id="JMCC02000080">
    <property type="protein sequence ID" value="KIG14067.1"/>
    <property type="molecule type" value="Genomic_DNA"/>
</dbReference>
<reference evidence="2 3" key="1">
    <citation type="submission" date="2014-12" db="EMBL/GenBank/DDBJ databases">
        <title>Genome assembly of Enhygromyxa salina DSM 15201.</title>
        <authorList>
            <person name="Sharma G."/>
            <person name="Subramanian S."/>
        </authorList>
    </citation>
    <scope>NUCLEOTIDE SEQUENCE [LARGE SCALE GENOMIC DNA]</scope>
    <source>
        <strain evidence="2 3">DSM 15201</strain>
    </source>
</reference>
<name>A0A0C2D1M4_9BACT</name>
<comment type="caution">
    <text evidence="2">The sequence shown here is derived from an EMBL/GenBank/DDBJ whole genome shotgun (WGS) entry which is preliminary data.</text>
</comment>
<evidence type="ECO:0000313" key="3">
    <source>
        <dbReference type="Proteomes" id="UP000031599"/>
    </source>
</evidence>
<dbReference type="Pfam" id="PF10938">
    <property type="entry name" value="YfdX"/>
    <property type="match status" value="1"/>
</dbReference>
<feature type="compositionally biased region" description="Low complexity" evidence="1">
    <location>
        <begin position="486"/>
        <end position="495"/>
    </location>
</feature>
<evidence type="ECO:0000256" key="1">
    <source>
        <dbReference type="SAM" id="MobiDB-lite"/>
    </source>
</evidence>
<dbReference type="PROSITE" id="PS51257">
    <property type="entry name" value="PROKAR_LIPOPROTEIN"/>
    <property type="match status" value="1"/>
</dbReference>
<dbReference type="AlphaFoldDB" id="A0A0C2D1M4"/>